<feature type="region of interest" description="Disordered" evidence="1">
    <location>
        <begin position="287"/>
        <end position="314"/>
    </location>
</feature>
<name>A0A1T4NKN6_9ACTN</name>
<feature type="region of interest" description="Disordered" evidence="1">
    <location>
        <begin position="153"/>
        <end position="173"/>
    </location>
</feature>
<dbReference type="RefSeq" id="WP_078760859.1">
    <property type="nucleotide sequence ID" value="NZ_FUWS01000003.1"/>
</dbReference>
<feature type="domain" description="PRC-barrel" evidence="2">
    <location>
        <begin position="6"/>
        <end position="75"/>
    </location>
</feature>
<proteinExistence type="predicted"/>
<organism evidence="4 5">
    <name type="scientific">Marinactinospora thermotolerans DSM 45154</name>
    <dbReference type="NCBI Taxonomy" id="1122192"/>
    <lineage>
        <taxon>Bacteria</taxon>
        <taxon>Bacillati</taxon>
        <taxon>Actinomycetota</taxon>
        <taxon>Actinomycetes</taxon>
        <taxon>Streptosporangiales</taxon>
        <taxon>Nocardiopsidaceae</taxon>
        <taxon>Marinactinospora</taxon>
    </lineage>
</organism>
<feature type="compositionally biased region" description="Low complexity" evidence="1">
    <location>
        <begin position="122"/>
        <end position="135"/>
    </location>
</feature>
<dbReference type="InterPro" id="IPR014747">
    <property type="entry name" value="Bac_photo_RC_H_C"/>
</dbReference>
<dbReference type="PANTHER" id="PTHR38463:SF1">
    <property type="entry name" value="STRESS RESPONSE PROTEIN YSNF"/>
    <property type="match status" value="1"/>
</dbReference>
<dbReference type="AlphaFoldDB" id="A0A1T4NKN6"/>
<dbReference type="Gene3D" id="3.90.50.10">
    <property type="entry name" value="Photosynthetic Reaction Center, subunit H, domain 2"/>
    <property type="match status" value="1"/>
</dbReference>
<feature type="region of interest" description="Disordered" evidence="1">
    <location>
        <begin position="185"/>
        <end position="212"/>
    </location>
</feature>
<dbReference type="InterPro" id="IPR052967">
    <property type="entry name" value="Stress_Response_Assoc"/>
</dbReference>
<evidence type="ECO:0000313" key="5">
    <source>
        <dbReference type="Proteomes" id="UP000190637"/>
    </source>
</evidence>
<dbReference type="GO" id="GO:0019684">
    <property type="term" value="P:photosynthesis, light reaction"/>
    <property type="evidence" value="ECO:0007669"/>
    <property type="project" value="InterPro"/>
</dbReference>
<accession>A0A1T4NKN6</accession>
<dbReference type="GO" id="GO:0030077">
    <property type="term" value="C:plasma membrane light-harvesting complex"/>
    <property type="evidence" value="ECO:0007669"/>
    <property type="project" value="InterPro"/>
</dbReference>
<dbReference type="STRING" id="1122192.SAMN02745673_01485"/>
<feature type="domain" description="DUF2382" evidence="3">
    <location>
        <begin position="182"/>
        <end position="293"/>
    </location>
</feature>
<feature type="region of interest" description="Disordered" evidence="1">
    <location>
        <begin position="103"/>
        <end position="141"/>
    </location>
</feature>
<dbReference type="InterPro" id="IPR027275">
    <property type="entry name" value="PRC-brl_dom"/>
</dbReference>
<dbReference type="Pfam" id="PF05239">
    <property type="entry name" value="PRC"/>
    <property type="match status" value="1"/>
</dbReference>
<feature type="compositionally biased region" description="Basic and acidic residues" evidence="1">
    <location>
        <begin position="156"/>
        <end position="173"/>
    </location>
</feature>
<dbReference type="EMBL" id="FUWS01000003">
    <property type="protein sequence ID" value="SJZ79762.1"/>
    <property type="molecule type" value="Genomic_DNA"/>
</dbReference>
<feature type="compositionally biased region" description="Basic and acidic residues" evidence="1">
    <location>
        <begin position="287"/>
        <end position="306"/>
    </location>
</feature>
<sequence>MAPQKAAQEFVGHKLLDREGNNVGRIEQIYFDDRTDKPTWVSVQTGMLGRRHSLVPLQGARVNEGDLMVPFDKERIKDAPDLDVDRHLSVEEENRLYRHYGVQVPGPRRGMQDQGDAQGRHAAGAAEETGMAGRATGEHGTDTRAANARAMNAEAADARTAEADTRSGRGRADAMADEDITMVRSEEQAHVGVESRESGRAHVRKSVDTEHFEQDVPVSHEEIHVERVPLTDEDRATAGNAQIGEEDEEIILHAERAVVAKETKPVEKVRISKEKVTDVQHVEGELRKEHVEVDREADHLTEDDYRGRRRPPAG</sequence>
<reference evidence="4 5" key="1">
    <citation type="submission" date="2017-02" db="EMBL/GenBank/DDBJ databases">
        <authorList>
            <person name="Peterson S.W."/>
        </authorList>
    </citation>
    <scope>NUCLEOTIDE SEQUENCE [LARGE SCALE GENOMIC DNA]</scope>
    <source>
        <strain evidence="4 5">DSM 45154</strain>
    </source>
</reference>
<dbReference type="SUPFAM" id="SSF50346">
    <property type="entry name" value="PRC-barrel domain"/>
    <property type="match status" value="1"/>
</dbReference>
<evidence type="ECO:0000259" key="2">
    <source>
        <dbReference type="Pfam" id="PF05239"/>
    </source>
</evidence>
<dbReference type="PANTHER" id="PTHR38463">
    <property type="entry name" value="STRESS RESPONSE PROTEIN YSNF"/>
    <property type="match status" value="1"/>
</dbReference>
<protein>
    <submittedName>
        <fullName evidence="4">Conserved domain-containing protein</fullName>
    </submittedName>
</protein>
<dbReference type="Proteomes" id="UP000190637">
    <property type="component" value="Unassembled WGS sequence"/>
</dbReference>
<evidence type="ECO:0000256" key="1">
    <source>
        <dbReference type="SAM" id="MobiDB-lite"/>
    </source>
</evidence>
<gene>
    <name evidence="4" type="ORF">SAMN02745673_01485</name>
</gene>
<keyword evidence="5" id="KW-1185">Reference proteome</keyword>
<evidence type="ECO:0000259" key="3">
    <source>
        <dbReference type="Pfam" id="PF09557"/>
    </source>
</evidence>
<dbReference type="InterPro" id="IPR011033">
    <property type="entry name" value="PRC_barrel-like_sf"/>
</dbReference>
<evidence type="ECO:0000313" key="4">
    <source>
        <dbReference type="EMBL" id="SJZ79762.1"/>
    </source>
</evidence>
<dbReference type="Pfam" id="PF09557">
    <property type="entry name" value="DUF2382"/>
    <property type="match status" value="1"/>
</dbReference>
<dbReference type="InterPro" id="IPR019060">
    <property type="entry name" value="DUF2382"/>
</dbReference>
<dbReference type="OrthoDB" id="3712018at2"/>